<feature type="transmembrane region" description="Helical" evidence="1">
    <location>
        <begin position="172"/>
        <end position="192"/>
    </location>
</feature>
<feature type="transmembrane region" description="Helical" evidence="1">
    <location>
        <begin position="344"/>
        <end position="366"/>
    </location>
</feature>
<keyword evidence="1" id="KW-1133">Transmembrane helix</keyword>
<feature type="transmembrane region" description="Helical" evidence="1">
    <location>
        <begin position="281"/>
        <end position="299"/>
    </location>
</feature>
<feature type="transmembrane region" description="Helical" evidence="1">
    <location>
        <begin position="372"/>
        <end position="391"/>
    </location>
</feature>
<feature type="transmembrane region" description="Helical" evidence="1">
    <location>
        <begin position="89"/>
        <end position="108"/>
    </location>
</feature>
<dbReference type="AlphaFoldDB" id="A0A917IAS2"/>
<feature type="transmembrane region" description="Helical" evidence="1">
    <location>
        <begin position="240"/>
        <end position="260"/>
    </location>
</feature>
<feature type="transmembrane region" description="Helical" evidence="1">
    <location>
        <begin position="319"/>
        <end position="337"/>
    </location>
</feature>
<comment type="caution">
    <text evidence="2">The sequence shown here is derived from an EMBL/GenBank/DDBJ whole genome shotgun (WGS) entry which is preliminary data.</text>
</comment>
<evidence type="ECO:0000256" key="1">
    <source>
        <dbReference type="SAM" id="Phobius"/>
    </source>
</evidence>
<name>A0A917IAS2_9HYPH</name>
<gene>
    <name evidence="2" type="ORF">GCM10007036_38100</name>
</gene>
<feature type="transmembrane region" description="Helical" evidence="1">
    <location>
        <begin position="25"/>
        <end position="44"/>
    </location>
</feature>
<keyword evidence="3" id="KW-1185">Reference proteome</keyword>
<dbReference type="InterPro" id="IPR010640">
    <property type="entry name" value="Low_temperature_requirement_A"/>
</dbReference>
<dbReference type="EMBL" id="BMES01000002">
    <property type="protein sequence ID" value="GGH28711.1"/>
    <property type="molecule type" value="Genomic_DNA"/>
</dbReference>
<sequence>MSEPKPAANNSELLRGEPDDGHHRVTYVELFFDLVFVFAVTQLSHTLAAQFDAWGVLQAFILMLAVWWVWIDTSWVTNWLNPDRTPVRAVIFGLMLAGLGLSISIPKAFGDRAILFAVCYGVMQVARSIFAMWATPRDEEALRTNFTRILAWHCAGAAFWLAGASAPDAWRLGLWAVAVVIASAGPLTRFWTPGLGASAVSDWNVEGGHMAERCGLFIIIALGESILVTGATFADAPWKAWTIVGFVSSFVASLAMWWIYFDLGAEAGSREIADADDPGRLARLAYTYLHLPIMAGVIVTAVGDEFVLDHPDGHGELRTLLTVVGGPLLFLTGAILFKRAVRGFFQLSHLVGIGLLGGMLAAGALLTSLPPALLSVLSTTCLVVVAVWESWSFNAHHHTTQTSAKHD</sequence>
<accession>A0A917IAS2</accession>
<feature type="transmembrane region" description="Helical" evidence="1">
    <location>
        <begin position="146"/>
        <end position="166"/>
    </location>
</feature>
<protein>
    <submittedName>
        <fullName evidence="2">Membrane protein</fullName>
    </submittedName>
</protein>
<feature type="transmembrane region" description="Helical" evidence="1">
    <location>
        <begin position="56"/>
        <end position="77"/>
    </location>
</feature>
<evidence type="ECO:0000313" key="3">
    <source>
        <dbReference type="Proteomes" id="UP000603912"/>
    </source>
</evidence>
<reference evidence="2" key="1">
    <citation type="journal article" date="2014" name="Int. J. Syst. Evol. Microbiol.">
        <title>Complete genome sequence of Corynebacterium casei LMG S-19264T (=DSM 44701T), isolated from a smear-ripened cheese.</title>
        <authorList>
            <consortium name="US DOE Joint Genome Institute (JGI-PGF)"/>
            <person name="Walter F."/>
            <person name="Albersmeier A."/>
            <person name="Kalinowski J."/>
            <person name="Ruckert C."/>
        </authorList>
    </citation>
    <scope>NUCLEOTIDE SEQUENCE</scope>
    <source>
        <strain evidence="2">CGMCC 1.12214</strain>
    </source>
</reference>
<reference evidence="2" key="2">
    <citation type="submission" date="2020-09" db="EMBL/GenBank/DDBJ databases">
        <authorList>
            <person name="Sun Q."/>
            <person name="Zhou Y."/>
        </authorList>
    </citation>
    <scope>NUCLEOTIDE SEQUENCE</scope>
    <source>
        <strain evidence="2">CGMCC 1.12214</strain>
    </source>
</reference>
<keyword evidence="1" id="KW-0812">Transmembrane</keyword>
<organism evidence="2 3">
    <name type="scientific">Alsobacter metallidurans</name>
    <dbReference type="NCBI Taxonomy" id="340221"/>
    <lineage>
        <taxon>Bacteria</taxon>
        <taxon>Pseudomonadati</taxon>
        <taxon>Pseudomonadota</taxon>
        <taxon>Alphaproteobacteria</taxon>
        <taxon>Hyphomicrobiales</taxon>
        <taxon>Alsobacteraceae</taxon>
        <taxon>Alsobacter</taxon>
    </lineage>
</organism>
<dbReference type="PANTHER" id="PTHR36840:SF1">
    <property type="entry name" value="BLL5714 PROTEIN"/>
    <property type="match status" value="1"/>
</dbReference>
<keyword evidence="1" id="KW-0472">Membrane</keyword>
<proteinExistence type="predicted"/>
<dbReference type="Proteomes" id="UP000603912">
    <property type="component" value="Unassembled WGS sequence"/>
</dbReference>
<dbReference type="Pfam" id="PF06772">
    <property type="entry name" value="LtrA"/>
    <property type="match status" value="1"/>
</dbReference>
<evidence type="ECO:0000313" key="2">
    <source>
        <dbReference type="EMBL" id="GGH28711.1"/>
    </source>
</evidence>
<dbReference type="PANTHER" id="PTHR36840">
    <property type="entry name" value="BLL5714 PROTEIN"/>
    <property type="match status" value="1"/>
</dbReference>
<feature type="transmembrane region" description="Helical" evidence="1">
    <location>
        <begin position="114"/>
        <end position="134"/>
    </location>
</feature>